<dbReference type="Pfam" id="PF00271">
    <property type="entry name" value="Helicase_C"/>
    <property type="match status" value="1"/>
</dbReference>
<keyword evidence="4" id="KW-0378">Hydrolase</keyword>
<evidence type="ECO:0000256" key="4">
    <source>
        <dbReference type="ARBA" id="ARBA00022801"/>
    </source>
</evidence>
<evidence type="ECO:0000256" key="1">
    <source>
        <dbReference type="ARBA" id="ARBA00004123"/>
    </source>
</evidence>
<dbReference type="GO" id="GO:0003677">
    <property type="term" value="F:DNA binding"/>
    <property type="evidence" value="ECO:0007669"/>
    <property type="project" value="UniProtKB-KW"/>
</dbReference>
<accession>A0A915DZK8</accession>
<dbReference type="SMART" id="SM00487">
    <property type="entry name" value="DEXDc"/>
    <property type="match status" value="1"/>
</dbReference>
<dbReference type="SMART" id="SM00490">
    <property type="entry name" value="HELICc"/>
    <property type="match status" value="1"/>
</dbReference>
<dbReference type="GO" id="GO:0016887">
    <property type="term" value="F:ATP hydrolysis activity"/>
    <property type="evidence" value="ECO:0007669"/>
    <property type="project" value="InterPro"/>
</dbReference>
<dbReference type="Pfam" id="PF00176">
    <property type="entry name" value="SNF2-rel_dom"/>
    <property type="match status" value="1"/>
</dbReference>
<evidence type="ECO:0000256" key="5">
    <source>
        <dbReference type="ARBA" id="ARBA00022806"/>
    </source>
</evidence>
<dbReference type="InterPro" id="IPR001650">
    <property type="entry name" value="Helicase_C-like"/>
</dbReference>
<dbReference type="InterPro" id="IPR038718">
    <property type="entry name" value="SNF2-like_sf"/>
</dbReference>
<feature type="compositionally biased region" description="Polar residues" evidence="9">
    <location>
        <begin position="928"/>
        <end position="946"/>
    </location>
</feature>
<name>A0A915DZK8_9BILA</name>
<dbReference type="SUPFAM" id="SSF52540">
    <property type="entry name" value="P-loop containing nucleoside triphosphate hydrolases"/>
    <property type="match status" value="2"/>
</dbReference>
<feature type="domain" description="Helicase ATP-binding" evidence="10">
    <location>
        <begin position="147"/>
        <end position="351"/>
    </location>
</feature>
<dbReference type="PANTHER" id="PTHR45797:SF1">
    <property type="entry name" value="HELICASE ARIP4"/>
    <property type="match status" value="1"/>
</dbReference>
<dbReference type="InterPro" id="IPR049730">
    <property type="entry name" value="SNF2/RAD54-like_C"/>
</dbReference>
<feature type="compositionally biased region" description="Polar residues" evidence="9">
    <location>
        <begin position="976"/>
        <end position="996"/>
    </location>
</feature>
<evidence type="ECO:0000256" key="8">
    <source>
        <dbReference type="ARBA" id="ARBA00023242"/>
    </source>
</evidence>
<comment type="similarity">
    <text evidence="2">Belongs to the SNF2/RAD54 helicase family.</text>
</comment>
<dbReference type="PROSITE" id="PS51192">
    <property type="entry name" value="HELICASE_ATP_BIND_1"/>
    <property type="match status" value="1"/>
</dbReference>
<feature type="region of interest" description="Disordered" evidence="9">
    <location>
        <begin position="28"/>
        <end position="55"/>
    </location>
</feature>
<organism evidence="12 13">
    <name type="scientific">Ditylenchus dipsaci</name>
    <dbReference type="NCBI Taxonomy" id="166011"/>
    <lineage>
        <taxon>Eukaryota</taxon>
        <taxon>Metazoa</taxon>
        <taxon>Ecdysozoa</taxon>
        <taxon>Nematoda</taxon>
        <taxon>Chromadorea</taxon>
        <taxon>Rhabditida</taxon>
        <taxon>Tylenchina</taxon>
        <taxon>Tylenchomorpha</taxon>
        <taxon>Sphaerularioidea</taxon>
        <taxon>Anguinidae</taxon>
        <taxon>Anguininae</taxon>
        <taxon>Ditylenchus</taxon>
    </lineage>
</organism>
<dbReference type="GO" id="GO:0004386">
    <property type="term" value="F:helicase activity"/>
    <property type="evidence" value="ECO:0007669"/>
    <property type="project" value="UniProtKB-KW"/>
</dbReference>
<evidence type="ECO:0000313" key="13">
    <source>
        <dbReference type="WBParaSite" id="jg25365"/>
    </source>
</evidence>
<evidence type="ECO:0000313" key="12">
    <source>
        <dbReference type="Proteomes" id="UP000887574"/>
    </source>
</evidence>
<keyword evidence="6" id="KW-0067">ATP-binding</keyword>
<keyword evidence="12" id="KW-1185">Reference proteome</keyword>
<dbReference type="AlphaFoldDB" id="A0A915DZK8"/>
<feature type="domain" description="Helicase C-terminal" evidence="11">
    <location>
        <begin position="662"/>
        <end position="818"/>
    </location>
</feature>
<dbReference type="PROSITE" id="PS51194">
    <property type="entry name" value="HELICASE_CTER"/>
    <property type="match status" value="1"/>
</dbReference>
<dbReference type="GO" id="GO:0005634">
    <property type="term" value="C:nucleus"/>
    <property type="evidence" value="ECO:0007669"/>
    <property type="project" value="UniProtKB-SubCell"/>
</dbReference>
<evidence type="ECO:0000259" key="10">
    <source>
        <dbReference type="PROSITE" id="PS51192"/>
    </source>
</evidence>
<evidence type="ECO:0000256" key="6">
    <source>
        <dbReference type="ARBA" id="ARBA00022840"/>
    </source>
</evidence>
<proteinExistence type="inferred from homology"/>
<dbReference type="CDD" id="cd18793">
    <property type="entry name" value="SF2_C_SNF"/>
    <property type="match status" value="1"/>
</dbReference>
<dbReference type="Gene3D" id="1.20.120.850">
    <property type="entry name" value="SWI2/SNF2 ATPases, N-terminal domain"/>
    <property type="match status" value="1"/>
</dbReference>
<dbReference type="InterPro" id="IPR027417">
    <property type="entry name" value="P-loop_NTPase"/>
</dbReference>
<keyword evidence="8" id="KW-0539">Nucleus</keyword>
<dbReference type="Gene3D" id="3.40.50.10810">
    <property type="entry name" value="Tandem AAA-ATPase domain"/>
    <property type="match status" value="1"/>
</dbReference>
<protein>
    <submittedName>
        <fullName evidence="13">Uncharacterized protein</fullName>
    </submittedName>
</protein>
<dbReference type="Gene3D" id="3.40.50.300">
    <property type="entry name" value="P-loop containing nucleotide triphosphate hydrolases"/>
    <property type="match status" value="2"/>
</dbReference>
<keyword evidence="7" id="KW-0238">DNA-binding</keyword>
<feature type="region of interest" description="Disordered" evidence="9">
    <location>
        <begin position="959"/>
        <end position="996"/>
    </location>
</feature>
<evidence type="ECO:0000256" key="2">
    <source>
        <dbReference type="ARBA" id="ARBA00007025"/>
    </source>
</evidence>
<dbReference type="Proteomes" id="UP000887574">
    <property type="component" value="Unplaced"/>
</dbReference>
<reference evidence="13" key="1">
    <citation type="submission" date="2022-11" db="UniProtKB">
        <authorList>
            <consortium name="WormBaseParasite"/>
        </authorList>
    </citation>
    <scope>IDENTIFICATION</scope>
</reference>
<dbReference type="GO" id="GO:0005524">
    <property type="term" value="F:ATP binding"/>
    <property type="evidence" value="ECO:0007669"/>
    <property type="project" value="UniProtKB-KW"/>
</dbReference>
<sequence length="1065" mass="120555">MAMDNVNDDEIVVEQVVRPAKKVELVELGSSSDEDEKKSILNNGQGPHRHQHYSPSTVASNVISRFQRNGSRIQRLTAKKNKKRPRRNSAEYDNNDLTADGIHLVNAGKPSSDPDVHFSPHFSRILQPHQIGGVKFLYDNIIESIESFNNSDGAGCILAHSMGLGKSIQVISFIEIFFRATRSTKVLIICPINVIQNWAMEFEKWLPEFDELGTKIRDFQVFLLGDSVKGLDNRAKFIEKWHADGGVLLIGYEMFRQLVRPMPRSKKTAKELDEAQILKNAEIRKGLVEALLVPGPHLVVCDEGHKIKNIKTEVAAALNAIHTRRRIVLTGYPLQNNLMEYYCMVDFVRPSLLGTKKEFCTMFEKPINKGLCIDSTPKDIKLARQRTHVLRGIIHGFIQRRTQHLLKKILPVSREYIMLVRKTPIQHELYRGFIGYASEEMRSQNSNWFNPLKAYSICSKVLNHPDLLFNALQKKKKIYQEALKNQKERRIESIRIQELAQQQQQQFNATVNQSHMQQQNPAQYYQSALQFTAATNYPSTSNGYVKSETHPASDWSLNSAQSTYYGNSSNIACACGERQQHPQSNACNNKSNNGAVRFGSNGGCLDVNLNSSQKGQKRCHKGVLEEEMEDEEELPEDNSIKFDWAEEILRNYISGALENSAKMVIAMEIINETMRRGEKILLFSVLTLDLFENYLKQYQKEGQEQWRKNVNYCRFDGSTNASDRERFINRFNHDPDLSLFLISTRAGSLGVNLVSANRCIIFDASWNPCHDAQAICRVYRYGQKKRTFIYRLIVNNSMEKGIFNRQISKMAFNPKNGHFGLERVVDAENIDANVTSKELESLLFYDESQDVICGKWDVDQWQLEDELLIHVAKQNSTLFAECPFLHEREKNGGFINDQPPPSMPGGGVVYGSSASRHPHNNLPPPYPSHTNNPYNPNPHQSMSISTPFPKNLELASNLSASNGQSRGNEIVPNPFIPSQNMGGANQHGTHNSYRSGNSGMLIISREVQLPSVIHAGKHFVLRPGEAVNVLRSAGGVYFRTQDGNLLDARSLVPPKCDPPEVIELD</sequence>
<dbReference type="PANTHER" id="PTHR45797">
    <property type="entry name" value="RAD54-LIKE"/>
    <property type="match status" value="1"/>
</dbReference>
<keyword evidence="5" id="KW-0347">Helicase</keyword>
<evidence type="ECO:0000256" key="9">
    <source>
        <dbReference type="SAM" id="MobiDB-lite"/>
    </source>
</evidence>
<keyword evidence="3" id="KW-0547">Nucleotide-binding</keyword>
<dbReference type="InterPro" id="IPR014001">
    <property type="entry name" value="Helicase_ATP-bd"/>
</dbReference>
<feature type="region of interest" description="Disordered" evidence="9">
    <location>
        <begin position="895"/>
        <end position="946"/>
    </location>
</feature>
<evidence type="ECO:0000259" key="11">
    <source>
        <dbReference type="PROSITE" id="PS51194"/>
    </source>
</evidence>
<dbReference type="InterPro" id="IPR044574">
    <property type="entry name" value="ARIP4-like"/>
</dbReference>
<evidence type="ECO:0000256" key="3">
    <source>
        <dbReference type="ARBA" id="ARBA00022741"/>
    </source>
</evidence>
<evidence type="ECO:0000256" key="7">
    <source>
        <dbReference type="ARBA" id="ARBA00023125"/>
    </source>
</evidence>
<comment type="subcellular location">
    <subcellularLocation>
        <location evidence="1">Nucleus</location>
    </subcellularLocation>
</comment>
<dbReference type="WBParaSite" id="jg25365">
    <property type="protein sequence ID" value="jg25365"/>
    <property type="gene ID" value="jg25365"/>
</dbReference>
<dbReference type="InterPro" id="IPR000330">
    <property type="entry name" value="SNF2_N"/>
</dbReference>